<dbReference type="InterPro" id="IPR004087">
    <property type="entry name" value="KH_dom"/>
</dbReference>
<keyword evidence="1" id="KW-0694">RNA-binding</keyword>
<dbReference type="Proteomes" id="UP000323000">
    <property type="component" value="Chromosome 5"/>
</dbReference>
<dbReference type="InterPro" id="IPR012337">
    <property type="entry name" value="RNaseH-like_sf"/>
</dbReference>
<dbReference type="CDD" id="cd00105">
    <property type="entry name" value="KH-I"/>
    <property type="match status" value="1"/>
</dbReference>
<dbReference type="SMART" id="SM00474">
    <property type="entry name" value="35EXOc"/>
    <property type="match status" value="1"/>
</dbReference>
<dbReference type="Gene3D" id="3.30.420.10">
    <property type="entry name" value="Ribonuclease H-like superfamily/Ribonuclease H"/>
    <property type="match status" value="1"/>
</dbReference>
<dbReference type="GO" id="GO:0008408">
    <property type="term" value="F:3'-5' exonuclease activity"/>
    <property type="evidence" value="ECO:0007669"/>
    <property type="project" value="InterPro"/>
</dbReference>
<accession>A0A5C7HXW4</accession>
<evidence type="ECO:0000259" key="3">
    <source>
        <dbReference type="SMART" id="SM00322"/>
    </source>
</evidence>
<dbReference type="PANTHER" id="PTHR46814:SF1">
    <property type="entry name" value="EGALITARIAN, ISOFORM B"/>
    <property type="match status" value="1"/>
</dbReference>
<dbReference type="SMART" id="SM00322">
    <property type="entry name" value="KH"/>
    <property type="match status" value="1"/>
</dbReference>
<evidence type="ECO:0000313" key="5">
    <source>
        <dbReference type="EMBL" id="TXG61951.1"/>
    </source>
</evidence>
<dbReference type="InterPro" id="IPR036397">
    <property type="entry name" value="RNaseH_sf"/>
</dbReference>
<proteinExistence type="predicted"/>
<evidence type="ECO:0000256" key="1">
    <source>
        <dbReference type="PROSITE-ProRule" id="PRU00117"/>
    </source>
</evidence>
<dbReference type="GO" id="GO:0003723">
    <property type="term" value="F:RNA binding"/>
    <property type="evidence" value="ECO:0007669"/>
    <property type="project" value="UniProtKB-UniRule"/>
</dbReference>
<dbReference type="EMBL" id="VAHF01000005">
    <property type="protein sequence ID" value="TXG61951.1"/>
    <property type="molecule type" value="Genomic_DNA"/>
</dbReference>
<dbReference type="SUPFAM" id="SSF54791">
    <property type="entry name" value="Eukaryotic type KH-domain (KH-domain type I)"/>
    <property type="match status" value="1"/>
</dbReference>
<dbReference type="InterPro" id="IPR036612">
    <property type="entry name" value="KH_dom_type_1_sf"/>
</dbReference>
<dbReference type="InterPro" id="IPR002562">
    <property type="entry name" value="3'-5'_exonuclease_dom"/>
</dbReference>
<evidence type="ECO:0000259" key="4">
    <source>
        <dbReference type="SMART" id="SM00474"/>
    </source>
</evidence>
<dbReference type="OrthoDB" id="26838at2759"/>
<keyword evidence="6" id="KW-1185">Reference proteome</keyword>
<dbReference type="PANTHER" id="PTHR46814">
    <property type="entry name" value="EGALITARIAN, ISOFORM B"/>
    <property type="match status" value="1"/>
</dbReference>
<evidence type="ECO:0000256" key="2">
    <source>
        <dbReference type="SAM" id="MobiDB-lite"/>
    </source>
</evidence>
<dbReference type="Pfam" id="PF01612">
    <property type="entry name" value="DNA_pol_A_exo1"/>
    <property type="match status" value="1"/>
</dbReference>
<sequence length="382" mass="42966">MASSPSHHTQIPLASDPGGKPIDSVVPIHIVTDASQLPAEFLDPSPEKQVIIGFDCEGVDLCRHGTLCIMQLAFPDAIYLVDAIQGGETLVKACKPALESSYITKVIHDCKRDSEALYFQFGIKLHNVVDTQMAKPFKLPWLLCLCLTDMLIAYSLIEEQEGRRRSLDDYISFVGLLADPRYCGISYEEKEEVRVLLRQDPQFWTYRPLTELMVRAAADDVRFLPYIYHNMMEKMNQRSLWYLAVRGALYCRCFCINDNDYADWPPLQPIPDVILDGVEAAKLLATLNMYDIVKLDLRTNNLLVEGDVPEEEILSILDVPPGKMGRIIGRRGSSILAIKESCNAEILIGGSKGPPDKVFIIGPVKQVRKAEAMLRGRMLEMY</sequence>
<dbReference type="Gene3D" id="3.30.1370.10">
    <property type="entry name" value="K Homology domain, type 1"/>
    <property type="match status" value="1"/>
</dbReference>
<dbReference type="PROSITE" id="PS50084">
    <property type="entry name" value="KH_TYPE_1"/>
    <property type="match status" value="1"/>
</dbReference>
<dbReference type="Pfam" id="PF00013">
    <property type="entry name" value="KH_1"/>
    <property type="match status" value="1"/>
</dbReference>
<reference evidence="6" key="1">
    <citation type="journal article" date="2019" name="Gigascience">
        <title>De novo genome assembly of the endangered Acer yangbiense, a plant species with extremely small populations endemic to Yunnan Province, China.</title>
        <authorList>
            <person name="Yang J."/>
            <person name="Wariss H.M."/>
            <person name="Tao L."/>
            <person name="Zhang R."/>
            <person name="Yun Q."/>
            <person name="Hollingsworth P."/>
            <person name="Dao Z."/>
            <person name="Luo G."/>
            <person name="Guo H."/>
            <person name="Ma Y."/>
            <person name="Sun W."/>
        </authorList>
    </citation>
    <scope>NUCLEOTIDE SEQUENCE [LARGE SCALE GENOMIC DNA]</scope>
    <source>
        <strain evidence="6">cv. Malutang</strain>
    </source>
</reference>
<feature type="region of interest" description="Disordered" evidence="2">
    <location>
        <begin position="1"/>
        <end position="20"/>
    </location>
</feature>
<name>A0A5C7HXW4_9ROSI</name>
<dbReference type="GO" id="GO:0006139">
    <property type="term" value="P:nucleobase-containing compound metabolic process"/>
    <property type="evidence" value="ECO:0007669"/>
    <property type="project" value="InterPro"/>
</dbReference>
<feature type="domain" description="K Homology" evidence="3">
    <location>
        <begin position="311"/>
        <end position="379"/>
    </location>
</feature>
<dbReference type="SUPFAM" id="SSF53098">
    <property type="entry name" value="Ribonuclease H-like"/>
    <property type="match status" value="1"/>
</dbReference>
<evidence type="ECO:0008006" key="7">
    <source>
        <dbReference type="Google" id="ProtNLM"/>
    </source>
</evidence>
<dbReference type="InterPro" id="IPR004088">
    <property type="entry name" value="KH_dom_type_1"/>
</dbReference>
<dbReference type="AlphaFoldDB" id="A0A5C7HXW4"/>
<comment type="caution">
    <text evidence="5">The sequence shown here is derived from an EMBL/GenBank/DDBJ whole genome shotgun (WGS) entry which is preliminary data.</text>
</comment>
<protein>
    <recommendedName>
        <fullName evidence="7">3'-5' exonuclease domain-containing protein</fullName>
    </recommendedName>
</protein>
<organism evidence="5 6">
    <name type="scientific">Acer yangbiense</name>
    <dbReference type="NCBI Taxonomy" id="1000413"/>
    <lineage>
        <taxon>Eukaryota</taxon>
        <taxon>Viridiplantae</taxon>
        <taxon>Streptophyta</taxon>
        <taxon>Embryophyta</taxon>
        <taxon>Tracheophyta</taxon>
        <taxon>Spermatophyta</taxon>
        <taxon>Magnoliopsida</taxon>
        <taxon>eudicotyledons</taxon>
        <taxon>Gunneridae</taxon>
        <taxon>Pentapetalae</taxon>
        <taxon>rosids</taxon>
        <taxon>malvids</taxon>
        <taxon>Sapindales</taxon>
        <taxon>Sapindaceae</taxon>
        <taxon>Hippocastanoideae</taxon>
        <taxon>Acereae</taxon>
        <taxon>Acer</taxon>
    </lineage>
</organism>
<dbReference type="CDD" id="cd06148">
    <property type="entry name" value="Egl_like_exo"/>
    <property type="match status" value="1"/>
</dbReference>
<gene>
    <name evidence="5" type="ORF">EZV62_013314</name>
</gene>
<feature type="domain" description="3'-5' exonuclease" evidence="4">
    <location>
        <begin position="28"/>
        <end position="236"/>
    </location>
</feature>
<evidence type="ECO:0000313" key="6">
    <source>
        <dbReference type="Proteomes" id="UP000323000"/>
    </source>
</evidence>